<dbReference type="AlphaFoldDB" id="A0A0W0VT52"/>
<dbReference type="InterPro" id="IPR000595">
    <property type="entry name" value="cNMP-bd_dom"/>
</dbReference>
<dbReference type="PATRIC" id="fig|45067.4.peg.897"/>
<dbReference type="eggNOG" id="COG0664">
    <property type="taxonomic scope" value="Bacteria"/>
</dbReference>
<evidence type="ECO:0000256" key="3">
    <source>
        <dbReference type="ARBA" id="ARBA00022989"/>
    </source>
</evidence>
<keyword evidence="2 5" id="KW-0812">Transmembrane</keyword>
<proteinExistence type="predicted"/>
<reference evidence="7 8" key="1">
    <citation type="submission" date="2015-11" db="EMBL/GenBank/DDBJ databases">
        <title>Genomic analysis of 38 Legionella species identifies large and diverse effector repertoires.</title>
        <authorList>
            <person name="Burstein D."/>
            <person name="Amaro F."/>
            <person name="Zusman T."/>
            <person name="Lifshitz Z."/>
            <person name="Cohen O."/>
            <person name="Gilbert J.A."/>
            <person name="Pupko T."/>
            <person name="Shuman H.A."/>
            <person name="Segal G."/>
        </authorList>
    </citation>
    <scope>NUCLEOTIDE SEQUENCE [LARGE SCALE GENOMIC DNA]</scope>
    <source>
        <strain evidence="7 8">ATCC 49751</strain>
    </source>
</reference>
<dbReference type="PROSITE" id="PS50042">
    <property type="entry name" value="CNMP_BINDING_3"/>
    <property type="match status" value="1"/>
</dbReference>
<sequence>MNINELFKTILLISSLLLAVNLYSYILKKLVKNVTQYKLWLACGLFIFFSFLFAFETQIISFSKHKEFQYFIQTVLECLWWFSLYFLANQIINYFIWNKWLLQSGVIVPRIFKNLVSLVFLILTVAAIVHFVFAKSVFGIFTASGIMAIILGYSAQATLSDVFAGIGLNTTKQFSDGDWITVYGGAGAGRSVTGKVLDINWRFVNLLSYDGNILSIPNSVISQQIIENLSQPNPVHSGTLSVTVKQLISPERFKNILVSVALQSDKVLAEPKPIATLMELREEDSLYQLVYSTKEISTTMINDQILSALWYRCLREDIILVGSELPPKPTLSHKELASFLRKVDLFHCLQKEEIQSLAEHCHYRMYGPPERVLVEGESNQSLYVIYRGSVSLFINTKTNNPVLFESYQEGDYFGEISLLTGALCRGSIVVKTESIIIEIDHDNIGALFANRPELMEKISALVVKRVSAIEHLQHAQVKIPEADHQNLLRTLVSHVRHFFKHKNVPF</sequence>
<organism evidence="7 8">
    <name type="scientific">Legionella lansingensis</name>
    <dbReference type="NCBI Taxonomy" id="45067"/>
    <lineage>
        <taxon>Bacteria</taxon>
        <taxon>Pseudomonadati</taxon>
        <taxon>Pseudomonadota</taxon>
        <taxon>Gammaproteobacteria</taxon>
        <taxon>Legionellales</taxon>
        <taxon>Legionellaceae</taxon>
        <taxon>Legionella</taxon>
    </lineage>
</organism>
<evidence type="ECO:0000313" key="7">
    <source>
        <dbReference type="EMBL" id="KTD23367.1"/>
    </source>
</evidence>
<gene>
    <name evidence="7" type="ORF">Llan_0866</name>
</gene>
<evidence type="ECO:0000256" key="1">
    <source>
        <dbReference type="ARBA" id="ARBA00004370"/>
    </source>
</evidence>
<dbReference type="OrthoDB" id="9775207at2"/>
<dbReference type="CDD" id="cd00038">
    <property type="entry name" value="CAP_ED"/>
    <property type="match status" value="1"/>
</dbReference>
<dbReference type="Pfam" id="PF00027">
    <property type="entry name" value="cNMP_binding"/>
    <property type="match status" value="1"/>
</dbReference>
<dbReference type="InterPro" id="IPR010920">
    <property type="entry name" value="LSM_dom_sf"/>
</dbReference>
<accession>A0A0W0VT52</accession>
<comment type="subcellular location">
    <subcellularLocation>
        <location evidence="1">Membrane</location>
    </subcellularLocation>
</comment>
<dbReference type="GO" id="GO:0008381">
    <property type="term" value="F:mechanosensitive monoatomic ion channel activity"/>
    <property type="evidence" value="ECO:0007669"/>
    <property type="project" value="UniProtKB-ARBA"/>
</dbReference>
<dbReference type="Pfam" id="PF00924">
    <property type="entry name" value="MS_channel_2nd"/>
    <property type="match status" value="1"/>
</dbReference>
<feature type="domain" description="Cyclic nucleotide-binding" evidence="6">
    <location>
        <begin position="345"/>
        <end position="465"/>
    </location>
</feature>
<dbReference type="SUPFAM" id="SSF51206">
    <property type="entry name" value="cAMP-binding domain-like"/>
    <property type="match status" value="1"/>
</dbReference>
<dbReference type="Gene3D" id="2.60.120.10">
    <property type="entry name" value="Jelly Rolls"/>
    <property type="match status" value="1"/>
</dbReference>
<dbReference type="EMBL" id="LNYI01000015">
    <property type="protein sequence ID" value="KTD23367.1"/>
    <property type="molecule type" value="Genomic_DNA"/>
</dbReference>
<dbReference type="Gene3D" id="2.30.30.60">
    <property type="match status" value="1"/>
</dbReference>
<evidence type="ECO:0000259" key="6">
    <source>
        <dbReference type="PROSITE" id="PS50042"/>
    </source>
</evidence>
<evidence type="ECO:0000256" key="5">
    <source>
        <dbReference type="SAM" id="Phobius"/>
    </source>
</evidence>
<evidence type="ECO:0000256" key="4">
    <source>
        <dbReference type="ARBA" id="ARBA00023136"/>
    </source>
</evidence>
<keyword evidence="3 5" id="KW-1133">Transmembrane helix</keyword>
<dbReference type="GO" id="GO:0016020">
    <property type="term" value="C:membrane"/>
    <property type="evidence" value="ECO:0007669"/>
    <property type="project" value="UniProtKB-SubCell"/>
</dbReference>
<dbReference type="InterPro" id="IPR006685">
    <property type="entry name" value="MscS_channel_2nd"/>
</dbReference>
<dbReference type="RefSeq" id="WP_028373547.1">
    <property type="nucleotide sequence ID" value="NZ_LNYI01000015.1"/>
</dbReference>
<dbReference type="InterPro" id="IPR018490">
    <property type="entry name" value="cNMP-bd_dom_sf"/>
</dbReference>
<dbReference type="SUPFAM" id="SSF50182">
    <property type="entry name" value="Sm-like ribonucleoproteins"/>
    <property type="match status" value="1"/>
</dbReference>
<keyword evidence="8" id="KW-1185">Reference proteome</keyword>
<dbReference type="PANTHER" id="PTHR30566:SF5">
    <property type="entry name" value="MECHANOSENSITIVE ION CHANNEL PROTEIN 1, MITOCHONDRIAL-RELATED"/>
    <property type="match status" value="1"/>
</dbReference>
<dbReference type="InterPro" id="IPR023408">
    <property type="entry name" value="MscS_beta-dom_sf"/>
</dbReference>
<dbReference type="PANTHER" id="PTHR30566">
    <property type="entry name" value="YNAI-RELATED MECHANOSENSITIVE ION CHANNEL"/>
    <property type="match status" value="1"/>
</dbReference>
<keyword evidence="4 5" id="KW-0472">Membrane</keyword>
<dbReference type="InterPro" id="IPR014710">
    <property type="entry name" value="RmlC-like_jellyroll"/>
</dbReference>
<evidence type="ECO:0000256" key="2">
    <source>
        <dbReference type="ARBA" id="ARBA00022692"/>
    </source>
</evidence>
<feature type="transmembrane region" description="Helical" evidence="5">
    <location>
        <begin position="6"/>
        <end position="27"/>
    </location>
</feature>
<dbReference type="SMART" id="SM00100">
    <property type="entry name" value="cNMP"/>
    <property type="match status" value="1"/>
</dbReference>
<dbReference type="Proteomes" id="UP000054869">
    <property type="component" value="Unassembled WGS sequence"/>
</dbReference>
<name>A0A0W0VT52_9GAMM</name>
<feature type="transmembrane region" description="Helical" evidence="5">
    <location>
        <begin position="39"/>
        <end position="59"/>
    </location>
</feature>
<dbReference type="STRING" id="45067.Llan_0866"/>
<feature type="transmembrane region" description="Helical" evidence="5">
    <location>
        <begin position="79"/>
        <end position="97"/>
    </location>
</feature>
<feature type="transmembrane region" description="Helical" evidence="5">
    <location>
        <begin position="118"/>
        <end position="151"/>
    </location>
</feature>
<dbReference type="eggNOG" id="COG0668">
    <property type="taxonomic scope" value="Bacteria"/>
</dbReference>
<protein>
    <submittedName>
        <fullName evidence="7">Cyclic nucleotide-binding protein</fullName>
    </submittedName>
</protein>
<comment type="caution">
    <text evidence="7">The sequence shown here is derived from an EMBL/GenBank/DDBJ whole genome shotgun (WGS) entry which is preliminary data.</text>
</comment>
<evidence type="ECO:0000313" key="8">
    <source>
        <dbReference type="Proteomes" id="UP000054869"/>
    </source>
</evidence>